<evidence type="ECO:0000313" key="7">
    <source>
        <dbReference type="EMBL" id="MDI6450086.1"/>
    </source>
</evidence>
<proteinExistence type="inferred from homology"/>
<protein>
    <recommendedName>
        <fullName evidence="2">cysteine-S-conjugate beta-lyase</fullName>
        <ecNumber evidence="2">4.4.1.13</ecNumber>
    </recommendedName>
</protein>
<organism evidence="7 8">
    <name type="scientific">Anaerobaca lacustris</name>
    <dbReference type="NCBI Taxonomy" id="3044600"/>
    <lineage>
        <taxon>Bacteria</taxon>
        <taxon>Pseudomonadati</taxon>
        <taxon>Planctomycetota</taxon>
        <taxon>Phycisphaerae</taxon>
        <taxon>Sedimentisphaerales</taxon>
        <taxon>Anaerobacaceae</taxon>
        <taxon>Anaerobaca</taxon>
    </lineage>
</organism>
<dbReference type="Gene3D" id="3.90.1150.10">
    <property type="entry name" value="Aspartate Aminotransferase, domain 1"/>
    <property type="match status" value="1"/>
</dbReference>
<comment type="caution">
    <text evidence="7">The sequence shown here is derived from an EMBL/GenBank/DDBJ whole genome shotgun (WGS) entry which is preliminary data.</text>
</comment>
<comment type="similarity">
    <text evidence="5">Belongs to the class-II pyridoxal-phosphate-dependent aminotransferase family. MalY/PatB cystathionine beta-lyase subfamily.</text>
</comment>
<dbReference type="GO" id="GO:0047804">
    <property type="term" value="F:cysteine-S-conjugate beta-lyase activity"/>
    <property type="evidence" value="ECO:0007669"/>
    <property type="project" value="UniProtKB-EC"/>
</dbReference>
<dbReference type="RefSeq" id="WP_349245495.1">
    <property type="nucleotide sequence ID" value="NZ_JASCXX010000016.1"/>
</dbReference>
<keyword evidence="4 7" id="KW-0456">Lyase</keyword>
<dbReference type="EC" id="4.4.1.13" evidence="2"/>
<keyword evidence="8" id="KW-1185">Reference proteome</keyword>
<dbReference type="SUPFAM" id="SSF53383">
    <property type="entry name" value="PLP-dependent transferases"/>
    <property type="match status" value="1"/>
</dbReference>
<dbReference type="Gene3D" id="3.40.640.10">
    <property type="entry name" value="Type I PLP-dependent aspartate aminotransferase-like (Major domain)"/>
    <property type="match status" value="1"/>
</dbReference>
<dbReference type="GO" id="GO:0030170">
    <property type="term" value="F:pyridoxal phosphate binding"/>
    <property type="evidence" value="ECO:0007669"/>
    <property type="project" value="InterPro"/>
</dbReference>
<dbReference type="NCBIfam" id="TIGR04350">
    <property type="entry name" value="C_S_lyase_PatB"/>
    <property type="match status" value="1"/>
</dbReference>
<dbReference type="InterPro" id="IPR015421">
    <property type="entry name" value="PyrdxlP-dep_Trfase_major"/>
</dbReference>
<evidence type="ECO:0000256" key="3">
    <source>
        <dbReference type="ARBA" id="ARBA00022898"/>
    </source>
</evidence>
<evidence type="ECO:0000259" key="6">
    <source>
        <dbReference type="Pfam" id="PF00155"/>
    </source>
</evidence>
<evidence type="ECO:0000256" key="1">
    <source>
        <dbReference type="ARBA" id="ARBA00001933"/>
    </source>
</evidence>
<keyword evidence="3" id="KW-0663">Pyridoxal phosphate</keyword>
<evidence type="ECO:0000256" key="4">
    <source>
        <dbReference type="ARBA" id="ARBA00023239"/>
    </source>
</evidence>
<dbReference type="InterPro" id="IPR004839">
    <property type="entry name" value="Aminotransferase_I/II_large"/>
</dbReference>
<evidence type="ECO:0000256" key="5">
    <source>
        <dbReference type="ARBA" id="ARBA00037974"/>
    </source>
</evidence>
<dbReference type="InterPro" id="IPR015424">
    <property type="entry name" value="PyrdxlP-dep_Trfase"/>
</dbReference>
<dbReference type="AlphaFoldDB" id="A0AAW6U1U5"/>
<dbReference type="Pfam" id="PF00155">
    <property type="entry name" value="Aminotran_1_2"/>
    <property type="match status" value="1"/>
</dbReference>
<evidence type="ECO:0000313" key="8">
    <source>
        <dbReference type="Proteomes" id="UP001431776"/>
    </source>
</evidence>
<accession>A0AAW6U1U5</accession>
<reference evidence="7" key="1">
    <citation type="submission" date="2023-05" db="EMBL/GenBank/DDBJ databases">
        <title>Anaerotaeda fermentans gen. nov., sp. nov., a novel anaerobic planctomycete of the new family within the order Sedimentisphaerales isolated from Taman Peninsula, Russia.</title>
        <authorList>
            <person name="Khomyakova M.A."/>
            <person name="Merkel A.Y."/>
            <person name="Slobodkin A.I."/>
        </authorList>
    </citation>
    <scope>NUCLEOTIDE SEQUENCE</scope>
    <source>
        <strain evidence="7">M17dextr</strain>
    </source>
</reference>
<dbReference type="EMBL" id="JASCXX010000016">
    <property type="protein sequence ID" value="MDI6450086.1"/>
    <property type="molecule type" value="Genomic_DNA"/>
</dbReference>
<sequence>MSFDFDTVPDRRGTDSLKWHRYHGRDILPMWVADTDFQAPPCVLEALHARVEHGVFGYAVAPKELVEVLVARMARMYQWKIEPEWIVWLPGLVPALNLACRAFGDDGDEVLTFTPAYPPFLAAAPLSRRQMKVVPLRREGKRWTFDLERFESELSARSRVLLLCSPHNPVGRRYEPDELRAVAEISLKHNVVICSDEIHCDLVLDGGRHTPTATLGEEIAANTITLMAPSKTFNVPGLNCAFAIIPNVAVRRPFKKAREGIVPGTNALGYAACLAAYRDGEPWRAALIEYLRRNSRLVYETINNEIPGLSMDEVQATYLAWIDTRQLGLAEPGRFFEQAGVGLSDGEDFLGSGFVRLNFGCPQKTLREGLDRMKRAVDKRMH</sequence>
<dbReference type="PANTHER" id="PTHR43525">
    <property type="entry name" value="PROTEIN MALY"/>
    <property type="match status" value="1"/>
</dbReference>
<gene>
    <name evidence="7" type="ORF">QJ522_13590</name>
</gene>
<dbReference type="CDD" id="cd00609">
    <property type="entry name" value="AAT_like"/>
    <property type="match status" value="1"/>
</dbReference>
<comment type="cofactor">
    <cofactor evidence="1">
        <name>pyridoxal 5'-phosphate</name>
        <dbReference type="ChEBI" id="CHEBI:597326"/>
    </cofactor>
</comment>
<name>A0AAW6U1U5_9BACT</name>
<dbReference type="InterPro" id="IPR051798">
    <property type="entry name" value="Class-II_PLP-Dep_Aminotrans"/>
</dbReference>
<feature type="domain" description="Aminotransferase class I/classII large" evidence="6">
    <location>
        <begin position="39"/>
        <end position="372"/>
    </location>
</feature>
<dbReference type="PANTHER" id="PTHR43525:SF1">
    <property type="entry name" value="PROTEIN MALY"/>
    <property type="match status" value="1"/>
</dbReference>
<evidence type="ECO:0000256" key="2">
    <source>
        <dbReference type="ARBA" id="ARBA00012224"/>
    </source>
</evidence>
<dbReference type="InterPro" id="IPR027619">
    <property type="entry name" value="C-S_lyase_PatB-like"/>
</dbReference>
<dbReference type="InterPro" id="IPR015422">
    <property type="entry name" value="PyrdxlP-dep_Trfase_small"/>
</dbReference>
<dbReference type="Proteomes" id="UP001431776">
    <property type="component" value="Unassembled WGS sequence"/>
</dbReference>